<proteinExistence type="inferred from homology"/>
<dbReference type="EMBL" id="CP019724">
    <property type="protein sequence ID" value="AQS65602.1"/>
    <property type="molecule type" value="Genomic_DNA"/>
</dbReference>
<dbReference type="InterPro" id="IPR013324">
    <property type="entry name" value="RNA_pol_sigma_r3/r4-like"/>
</dbReference>
<dbReference type="Pfam" id="PF04542">
    <property type="entry name" value="Sigma70_r2"/>
    <property type="match status" value="1"/>
</dbReference>
<evidence type="ECO:0000259" key="7">
    <source>
        <dbReference type="Pfam" id="PF08281"/>
    </source>
</evidence>
<evidence type="ECO:0000256" key="5">
    <source>
        <dbReference type="ARBA" id="ARBA00023163"/>
    </source>
</evidence>
<dbReference type="SUPFAM" id="SSF88659">
    <property type="entry name" value="Sigma3 and sigma4 domains of RNA polymerase sigma factors"/>
    <property type="match status" value="1"/>
</dbReference>
<name>A0A1S6JIR7_9ACTN</name>
<dbReference type="PANTHER" id="PTHR43133">
    <property type="entry name" value="RNA POLYMERASE ECF-TYPE SIGMA FACTO"/>
    <property type="match status" value="1"/>
</dbReference>
<evidence type="ECO:0000256" key="3">
    <source>
        <dbReference type="ARBA" id="ARBA00023082"/>
    </source>
</evidence>
<dbReference type="NCBIfam" id="TIGR02937">
    <property type="entry name" value="sigma70-ECF"/>
    <property type="match status" value="1"/>
</dbReference>
<evidence type="ECO:0000313" key="9">
    <source>
        <dbReference type="EMBL" id="AQS71651.1"/>
    </source>
</evidence>
<evidence type="ECO:0008006" key="11">
    <source>
        <dbReference type="Google" id="ProtNLM"/>
    </source>
</evidence>
<evidence type="ECO:0000256" key="2">
    <source>
        <dbReference type="ARBA" id="ARBA00023015"/>
    </source>
</evidence>
<dbReference type="InterPro" id="IPR013325">
    <property type="entry name" value="RNA_pol_sigma_r2"/>
</dbReference>
<feature type="domain" description="RNA polymerase sigma-70 region 2" evidence="6">
    <location>
        <begin position="22"/>
        <end position="81"/>
    </location>
</feature>
<dbReference type="SUPFAM" id="SSF88946">
    <property type="entry name" value="Sigma2 domain of RNA polymerase sigma factors"/>
    <property type="match status" value="1"/>
</dbReference>
<keyword evidence="10" id="KW-1185">Reference proteome</keyword>
<evidence type="ECO:0000256" key="1">
    <source>
        <dbReference type="ARBA" id="ARBA00010641"/>
    </source>
</evidence>
<keyword evidence="4" id="KW-0238">DNA-binding</keyword>
<accession>A0A1S6JIR7</accession>
<organism evidence="9 10">
    <name type="scientific">Streptomyces pactum</name>
    <dbReference type="NCBI Taxonomy" id="68249"/>
    <lineage>
        <taxon>Bacteria</taxon>
        <taxon>Bacillati</taxon>
        <taxon>Actinomycetota</taxon>
        <taxon>Actinomycetes</taxon>
        <taxon>Kitasatosporales</taxon>
        <taxon>Streptomycetaceae</taxon>
        <taxon>Streptomyces</taxon>
    </lineage>
</organism>
<reference evidence="9 10" key="1">
    <citation type="submission" date="2017-02" db="EMBL/GenBank/DDBJ databases">
        <title>Streptomyces pactum ACT12 Genome sequencing and assembly.</title>
        <authorList>
            <person name="Xue Q."/>
            <person name="Yan X."/>
            <person name="Jia L."/>
            <person name="Yan H."/>
        </authorList>
    </citation>
    <scope>NUCLEOTIDE SEQUENCE [LARGE SCALE GENOMIC DNA]</scope>
    <source>
        <strain evidence="9 10">ACT12</strain>
    </source>
</reference>
<dbReference type="OrthoDB" id="3628304at2"/>
<dbReference type="PANTHER" id="PTHR43133:SF8">
    <property type="entry name" value="RNA POLYMERASE SIGMA FACTOR HI_1459-RELATED"/>
    <property type="match status" value="1"/>
</dbReference>
<sequence length="174" mass="19655">MSEAVWGVDFESFVLETLEAYSRLARAQAGDLHSAEDAVQDVYLNMYRRWEELSTRQGSLTAYGRMAVKNAVISQFRKNRRMVPAPVQELPEQESGIGIPDAAYEIFKEGIDELIAELPERQRQVITLCILQDLSPAVVAKRLRIKEESVKRYVKAAANNLKKSIHESSEEVSA</sequence>
<dbReference type="InterPro" id="IPR036388">
    <property type="entry name" value="WH-like_DNA-bd_sf"/>
</dbReference>
<dbReference type="InterPro" id="IPR013249">
    <property type="entry name" value="RNA_pol_sigma70_r4_t2"/>
</dbReference>
<evidence type="ECO:0000313" key="10">
    <source>
        <dbReference type="Proteomes" id="UP000189443"/>
    </source>
</evidence>
<dbReference type="EMBL" id="CP019724">
    <property type="protein sequence ID" value="AQS71651.1"/>
    <property type="molecule type" value="Genomic_DNA"/>
</dbReference>
<evidence type="ECO:0000256" key="4">
    <source>
        <dbReference type="ARBA" id="ARBA00023125"/>
    </source>
</evidence>
<dbReference type="KEGG" id="spac:B1H29_00305"/>
<dbReference type="Proteomes" id="UP000189443">
    <property type="component" value="Chromosome"/>
</dbReference>
<dbReference type="Gene3D" id="1.10.10.10">
    <property type="entry name" value="Winged helix-like DNA-binding domain superfamily/Winged helix DNA-binding domain"/>
    <property type="match status" value="1"/>
</dbReference>
<dbReference type="RefSeq" id="WP_055422287.1">
    <property type="nucleotide sequence ID" value="NZ_CP019724.1"/>
</dbReference>
<comment type="similarity">
    <text evidence="1">Belongs to the sigma-70 factor family. ECF subfamily.</text>
</comment>
<dbReference type="Gene3D" id="1.10.1740.10">
    <property type="match status" value="1"/>
</dbReference>
<dbReference type="InterPro" id="IPR014284">
    <property type="entry name" value="RNA_pol_sigma-70_dom"/>
</dbReference>
<dbReference type="Pfam" id="PF08281">
    <property type="entry name" value="Sigma70_r4_2"/>
    <property type="match status" value="1"/>
</dbReference>
<dbReference type="GO" id="GO:0006352">
    <property type="term" value="P:DNA-templated transcription initiation"/>
    <property type="evidence" value="ECO:0007669"/>
    <property type="project" value="InterPro"/>
</dbReference>
<dbReference type="GO" id="GO:0016987">
    <property type="term" value="F:sigma factor activity"/>
    <property type="evidence" value="ECO:0007669"/>
    <property type="project" value="UniProtKB-KW"/>
</dbReference>
<protein>
    <recommendedName>
        <fullName evidence="11">RNA polymerase subunit sigma-24</fullName>
    </recommendedName>
</protein>
<gene>
    <name evidence="8" type="ORF">B1H29_00305</name>
    <name evidence="9" type="ORF">B1H29_36755</name>
</gene>
<feature type="domain" description="RNA polymerase sigma factor 70 region 4 type 2" evidence="7">
    <location>
        <begin position="111"/>
        <end position="157"/>
    </location>
</feature>
<keyword evidence="5" id="KW-0804">Transcription</keyword>
<keyword evidence="3" id="KW-0731">Sigma factor</keyword>
<dbReference type="KEGG" id="spac:B1H29_36755"/>
<dbReference type="InterPro" id="IPR007627">
    <property type="entry name" value="RNA_pol_sigma70_r2"/>
</dbReference>
<dbReference type="GO" id="GO:0003677">
    <property type="term" value="F:DNA binding"/>
    <property type="evidence" value="ECO:0007669"/>
    <property type="project" value="UniProtKB-KW"/>
</dbReference>
<evidence type="ECO:0000313" key="8">
    <source>
        <dbReference type="EMBL" id="AQS65602.1"/>
    </source>
</evidence>
<keyword evidence="2" id="KW-0805">Transcription regulation</keyword>
<dbReference type="InterPro" id="IPR039425">
    <property type="entry name" value="RNA_pol_sigma-70-like"/>
</dbReference>
<dbReference type="AlphaFoldDB" id="A0A1S6JIR7"/>
<evidence type="ECO:0000259" key="6">
    <source>
        <dbReference type="Pfam" id="PF04542"/>
    </source>
</evidence>